<accession>A0A4S2MGH9</accession>
<sequence>MYVSWIFFLPFSDFSSPAYLRYYGIKKKEEENPEFDFSSPEGRLGRKRKTAAELAAEASAAEEAENSLTNMLPENMRDIAHKVTEVPGKLISEATDKCTAM</sequence>
<dbReference type="GO" id="GO:0019905">
    <property type="term" value="F:syntaxin binding"/>
    <property type="evidence" value="ECO:0007669"/>
    <property type="project" value="InterPro"/>
</dbReference>
<dbReference type="GO" id="GO:0006887">
    <property type="term" value="P:exocytosis"/>
    <property type="evidence" value="ECO:0007669"/>
    <property type="project" value="UniProtKB-KW"/>
</dbReference>
<dbReference type="Pfam" id="PF05835">
    <property type="entry name" value="Synaphin"/>
    <property type="match status" value="1"/>
</dbReference>
<proteinExistence type="inferred from homology"/>
<dbReference type="InterPro" id="IPR008849">
    <property type="entry name" value="Synaphin"/>
</dbReference>
<evidence type="ECO:0000313" key="6">
    <source>
        <dbReference type="Proteomes" id="UP000308267"/>
    </source>
</evidence>
<organism evidence="5 6">
    <name type="scientific">Opisthorchis felineus</name>
    <dbReference type="NCBI Taxonomy" id="147828"/>
    <lineage>
        <taxon>Eukaryota</taxon>
        <taxon>Metazoa</taxon>
        <taxon>Spiralia</taxon>
        <taxon>Lophotrochozoa</taxon>
        <taxon>Platyhelminthes</taxon>
        <taxon>Trematoda</taxon>
        <taxon>Digenea</taxon>
        <taxon>Opisthorchiida</taxon>
        <taxon>Opisthorchiata</taxon>
        <taxon>Opisthorchiidae</taxon>
        <taxon>Opisthorchis</taxon>
    </lineage>
</organism>
<keyword evidence="3" id="KW-0268">Exocytosis</keyword>
<dbReference type="OrthoDB" id="6229630at2759"/>
<comment type="caution">
    <text evidence="5">The sequence shown here is derived from an EMBL/GenBank/DDBJ whole genome shotgun (WGS) entry which is preliminary data.</text>
</comment>
<keyword evidence="4" id="KW-0532">Neurotransmitter transport</keyword>
<evidence type="ECO:0000256" key="3">
    <source>
        <dbReference type="ARBA" id="ARBA00022483"/>
    </source>
</evidence>
<dbReference type="AlphaFoldDB" id="A0A4S2MGH9"/>
<gene>
    <name evidence="5" type="ORF">CRM22_001068</name>
</gene>
<keyword evidence="2" id="KW-0813">Transport</keyword>
<evidence type="ECO:0000256" key="2">
    <source>
        <dbReference type="ARBA" id="ARBA00022448"/>
    </source>
</evidence>
<evidence type="ECO:0000256" key="1">
    <source>
        <dbReference type="ARBA" id="ARBA00005396"/>
    </source>
</evidence>
<dbReference type="Proteomes" id="UP000308267">
    <property type="component" value="Unassembled WGS sequence"/>
</dbReference>
<reference evidence="5 6" key="1">
    <citation type="journal article" date="2019" name="BMC Genomics">
        <title>New insights from Opisthorchis felineus genome: update on genomics of the epidemiologically important liver flukes.</title>
        <authorList>
            <person name="Ershov N.I."/>
            <person name="Mordvinov V.A."/>
            <person name="Prokhortchouk E.B."/>
            <person name="Pakharukova M.Y."/>
            <person name="Gunbin K.V."/>
            <person name="Ustyantsev K."/>
            <person name="Genaev M.A."/>
            <person name="Blinov A.G."/>
            <person name="Mazur A."/>
            <person name="Boulygina E."/>
            <person name="Tsygankova S."/>
            <person name="Khrameeva E."/>
            <person name="Chekanov N."/>
            <person name="Fan G."/>
            <person name="Xiao A."/>
            <person name="Zhang H."/>
            <person name="Xu X."/>
            <person name="Yang H."/>
            <person name="Solovyev V."/>
            <person name="Lee S.M."/>
            <person name="Liu X."/>
            <person name="Afonnikov D.A."/>
            <person name="Skryabin K.G."/>
        </authorList>
    </citation>
    <scope>NUCLEOTIDE SEQUENCE [LARGE SCALE GENOMIC DNA]</scope>
    <source>
        <strain evidence="5">AK-0245</strain>
        <tissue evidence="5">Whole organism</tissue>
    </source>
</reference>
<comment type="similarity">
    <text evidence="1">Belongs to the complexin/synaphin family.</text>
</comment>
<protein>
    <submittedName>
        <fullName evidence="5">Uncharacterized protein</fullName>
    </submittedName>
</protein>
<keyword evidence="6" id="KW-1185">Reference proteome</keyword>
<evidence type="ECO:0000313" key="5">
    <source>
        <dbReference type="EMBL" id="TGZ74199.1"/>
    </source>
</evidence>
<dbReference type="GO" id="GO:0006836">
    <property type="term" value="P:neurotransmitter transport"/>
    <property type="evidence" value="ECO:0007669"/>
    <property type="project" value="UniProtKB-KW"/>
</dbReference>
<dbReference type="EMBL" id="SJOL01002045">
    <property type="protein sequence ID" value="TGZ74199.1"/>
    <property type="molecule type" value="Genomic_DNA"/>
</dbReference>
<evidence type="ECO:0000256" key="4">
    <source>
        <dbReference type="ARBA" id="ARBA00022775"/>
    </source>
</evidence>
<dbReference type="STRING" id="147828.A0A4S2MGH9"/>
<name>A0A4S2MGH9_OPIFE</name>